<dbReference type="InterPro" id="IPR009075">
    <property type="entry name" value="AcylCo_DH/oxidase_C"/>
</dbReference>
<dbReference type="KEGG" id="caul:KCG34_19975"/>
<comment type="similarity">
    <text evidence="2 6">Belongs to the acyl-CoA dehydrogenase family.</text>
</comment>
<evidence type="ECO:0000256" key="2">
    <source>
        <dbReference type="ARBA" id="ARBA00009347"/>
    </source>
</evidence>
<feature type="domain" description="Acyl-CoA oxidase/dehydrogenase middle" evidence="8">
    <location>
        <begin position="160"/>
        <end position="269"/>
    </location>
</feature>
<dbReference type="SUPFAM" id="SSF47203">
    <property type="entry name" value="Acyl-CoA dehydrogenase C-terminal domain-like"/>
    <property type="match status" value="1"/>
</dbReference>
<name>A0A975FXN1_9CAUL</name>
<evidence type="ECO:0000256" key="3">
    <source>
        <dbReference type="ARBA" id="ARBA00022630"/>
    </source>
</evidence>
<dbReference type="InterPro" id="IPR006091">
    <property type="entry name" value="Acyl-CoA_Oxase/DH_mid-dom"/>
</dbReference>
<reference evidence="11" key="1">
    <citation type="submission" date="2021-04" db="EMBL/GenBank/DDBJ databases">
        <title>The complete genome sequence of Caulobacter sp. S6.</title>
        <authorList>
            <person name="Tang Y."/>
            <person name="Ouyang W."/>
            <person name="Liu Q."/>
            <person name="Huang B."/>
            <person name="Guo Z."/>
            <person name="Lei P."/>
        </authorList>
    </citation>
    <scope>NUCLEOTIDE SEQUENCE</scope>
    <source>
        <strain evidence="11">S6</strain>
    </source>
</reference>
<dbReference type="InterPro" id="IPR036250">
    <property type="entry name" value="AcylCo_DH-like_C"/>
</dbReference>
<protein>
    <submittedName>
        <fullName evidence="11">Acyl-CoA dehydrogenase</fullName>
    </submittedName>
</protein>
<dbReference type="InterPro" id="IPR046373">
    <property type="entry name" value="Acyl-CoA_Oxase/DH_mid-dom_sf"/>
</dbReference>
<dbReference type="PANTHER" id="PTHR42803:SF1">
    <property type="entry name" value="BROAD-SPECIFICITY LINEAR ACYL-COA DEHYDROGENASE FADE5"/>
    <property type="match status" value="1"/>
</dbReference>
<feature type="domain" description="Acyl-CoA dehydrogenase/oxidase C-terminal" evidence="7">
    <location>
        <begin position="280"/>
        <end position="447"/>
    </location>
</feature>
<evidence type="ECO:0000313" key="11">
    <source>
        <dbReference type="EMBL" id="QUD87305.1"/>
    </source>
</evidence>
<dbReference type="SUPFAM" id="SSF56645">
    <property type="entry name" value="Acyl-CoA dehydrogenase NM domain-like"/>
    <property type="match status" value="1"/>
</dbReference>
<dbReference type="Gene3D" id="1.10.540.10">
    <property type="entry name" value="Acyl-CoA dehydrogenase/oxidase, N-terminal domain"/>
    <property type="match status" value="1"/>
</dbReference>
<dbReference type="InterPro" id="IPR037069">
    <property type="entry name" value="AcylCoA_DH/ox_N_sf"/>
</dbReference>
<dbReference type="GO" id="GO:0050660">
    <property type="term" value="F:flavin adenine dinucleotide binding"/>
    <property type="evidence" value="ECO:0007669"/>
    <property type="project" value="InterPro"/>
</dbReference>
<evidence type="ECO:0000259" key="8">
    <source>
        <dbReference type="Pfam" id="PF02770"/>
    </source>
</evidence>
<dbReference type="InterPro" id="IPR013786">
    <property type="entry name" value="AcylCoA_DH/ox_N"/>
</dbReference>
<organism evidence="11 12">
    <name type="scientific">Phenylobacterium montanum</name>
    <dbReference type="NCBI Taxonomy" id="2823693"/>
    <lineage>
        <taxon>Bacteria</taxon>
        <taxon>Pseudomonadati</taxon>
        <taxon>Pseudomonadota</taxon>
        <taxon>Alphaproteobacteria</taxon>
        <taxon>Caulobacterales</taxon>
        <taxon>Caulobacteraceae</taxon>
        <taxon>Phenylobacterium</taxon>
    </lineage>
</organism>
<evidence type="ECO:0000259" key="7">
    <source>
        <dbReference type="Pfam" id="PF00441"/>
    </source>
</evidence>
<dbReference type="Gene3D" id="2.40.110.10">
    <property type="entry name" value="Butyryl-CoA Dehydrogenase, subunit A, domain 2"/>
    <property type="match status" value="1"/>
</dbReference>
<sequence>MSFQAPVRDLLFTLKHVVEIGRLSQGGAFAELDEDTLAAVLEAAGQVTTDILAPLNRKGDQAGALYQNGKVTAAPGFADAYKAFAEGGWTSLSADPEFGGQGLPKVLELAVLEMVNAANMAFALCPILTQGAVEAIHAHGSDRQKALYLPNMISGTWTGAMNLTEPQSGSDLGTLTTRAEPDGNGGWLLHGQKIFITWGDHDAAENIVHLVLARLPGAPEGSRGISLFIAPKVLVNEDGSLGQPNALRAGSIEHKLGIHASPTCVMLFEGAKAELIGQPNKGLAHMFTMMNAARLNIGAQGVGIAERAYQQALAFTQERRQGRSPWSHDASAAIFDHPDVRRTLIAMKVRVEAARAICLLTALNADLAASAAEPEIRAAAKLREEVLTPIAKAWSSDIGVEVASMGLQLHGGMGFIEETGAAQHYRDARIAPIYEGTNGIQAIDLAGRKLGLEDGAGIAALIRDVDATVEALNESGDMEFDAIGHRLGHANRAFEAATSWLAERRGGPDALAGATPYLKLVGDVLGGWLLAKGALAASKDAGSVEDRRRRLLAGHYAETLLAQAPGYVASVTAGAEALHALTPEMLG</sequence>
<dbReference type="Pfam" id="PF12806">
    <property type="entry name" value="Acyl-CoA_dh_C"/>
    <property type="match status" value="1"/>
</dbReference>
<accession>A0A975FXN1</accession>
<evidence type="ECO:0000256" key="1">
    <source>
        <dbReference type="ARBA" id="ARBA00001974"/>
    </source>
</evidence>
<evidence type="ECO:0000256" key="4">
    <source>
        <dbReference type="ARBA" id="ARBA00022827"/>
    </source>
</evidence>
<proteinExistence type="inferred from homology"/>
<keyword evidence="3 6" id="KW-0285">Flavoprotein</keyword>
<evidence type="ECO:0000256" key="5">
    <source>
        <dbReference type="ARBA" id="ARBA00023002"/>
    </source>
</evidence>
<evidence type="ECO:0000259" key="9">
    <source>
        <dbReference type="Pfam" id="PF02771"/>
    </source>
</evidence>
<dbReference type="InterPro" id="IPR009100">
    <property type="entry name" value="AcylCoA_DH/oxidase_NM_dom_sf"/>
</dbReference>
<dbReference type="AlphaFoldDB" id="A0A975FXN1"/>
<keyword evidence="4 6" id="KW-0274">FAD</keyword>
<comment type="cofactor">
    <cofactor evidence="1 6">
        <name>FAD</name>
        <dbReference type="ChEBI" id="CHEBI:57692"/>
    </cofactor>
</comment>
<dbReference type="Pfam" id="PF02770">
    <property type="entry name" value="Acyl-CoA_dh_M"/>
    <property type="match status" value="1"/>
</dbReference>
<feature type="domain" description="Acyl-CoA dehydrogenase/oxidase N-terminal" evidence="9">
    <location>
        <begin position="78"/>
        <end position="155"/>
    </location>
</feature>
<dbReference type="EMBL" id="CP073078">
    <property type="protein sequence ID" value="QUD87305.1"/>
    <property type="molecule type" value="Genomic_DNA"/>
</dbReference>
<dbReference type="Pfam" id="PF00441">
    <property type="entry name" value="Acyl-CoA_dh_1"/>
    <property type="match status" value="1"/>
</dbReference>
<evidence type="ECO:0000256" key="6">
    <source>
        <dbReference type="RuleBase" id="RU362125"/>
    </source>
</evidence>
<dbReference type="RefSeq" id="WP_211937357.1">
    <property type="nucleotide sequence ID" value="NZ_CP073078.1"/>
</dbReference>
<evidence type="ECO:0000259" key="10">
    <source>
        <dbReference type="Pfam" id="PF12806"/>
    </source>
</evidence>
<feature type="domain" description="Acetyl-CoA dehydrogenase-like C-terminal" evidence="10">
    <location>
        <begin position="462"/>
        <end position="581"/>
    </location>
</feature>
<gene>
    <name evidence="11" type="ORF">KCG34_19975</name>
</gene>
<dbReference type="GO" id="GO:0016627">
    <property type="term" value="F:oxidoreductase activity, acting on the CH-CH group of donors"/>
    <property type="evidence" value="ECO:0007669"/>
    <property type="project" value="InterPro"/>
</dbReference>
<evidence type="ECO:0000313" key="12">
    <source>
        <dbReference type="Proteomes" id="UP000676409"/>
    </source>
</evidence>
<keyword evidence="12" id="KW-1185">Reference proteome</keyword>
<dbReference type="InterPro" id="IPR052166">
    <property type="entry name" value="Diverse_Acyl-CoA_DH"/>
</dbReference>
<dbReference type="Gene3D" id="1.20.140.10">
    <property type="entry name" value="Butyryl-CoA Dehydrogenase, subunit A, domain 3"/>
    <property type="match status" value="1"/>
</dbReference>
<dbReference type="PANTHER" id="PTHR42803">
    <property type="entry name" value="ACYL-COA DEHYDROGENASE"/>
    <property type="match status" value="1"/>
</dbReference>
<dbReference type="InterPro" id="IPR025878">
    <property type="entry name" value="Acyl-CoA_dh-like_C_dom"/>
</dbReference>
<dbReference type="Pfam" id="PF02771">
    <property type="entry name" value="Acyl-CoA_dh_N"/>
    <property type="match status" value="1"/>
</dbReference>
<keyword evidence="5 6" id="KW-0560">Oxidoreductase</keyword>
<dbReference type="Proteomes" id="UP000676409">
    <property type="component" value="Chromosome"/>
</dbReference>